<dbReference type="SUPFAM" id="SSF50129">
    <property type="entry name" value="GroES-like"/>
    <property type="match status" value="1"/>
</dbReference>
<comment type="caution">
    <text evidence="2">The sequence shown here is derived from an EMBL/GenBank/DDBJ whole genome shotgun (WGS) entry which is preliminary data.</text>
</comment>
<proteinExistence type="predicted"/>
<dbReference type="InterPro" id="IPR052733">
    <property type="entry name" value="Chloroplast_QOR"/>
</dbReference>
<sequence length="304" mass="33815">MKAIVCKKSGSPDVLNYEEINKPNPKPDEICVKVYASSVTRGDVILRKMPRFILFPIGLMFGFKAMHIPGVEFAGEVEDVGENVRDFKKGDQVFGTATGLRFGGNAQYICVPEKSKTGVVTKKPENVTYSDATVIPVGGMTAMYLLRKGNIRKNQKILIYGASGAVGSYAVQLAKFYGAKITAVCSTNNLDLVRSIGADEVIDYTKEVFTERRTNDYDIIFDAVGKISKSQCKDILVKNGSYISVKSPTKEKLEDLLFLKMLLKEEKLKPIIDREYTLEQVVDAHRYVERGHKKGNVVITVEHN</sequence>
<dbReference type="EMBL" id="JBHUEM010000040">
    <property type="protein sequence ID" value="MFD1738228.1"/>
    <property type="molecule type" value="Genomic_DNA"/>
</dbReference>
<dbReference type="InterPro" id="IPR013149">
    <property type="entry name" value="ADH-like_C"/>
</dbReference>
<keyword evidence="3" id="KW-1185">Reference proteome</keyword>
<dbReference type="SUPFAM" id="SSF51735">
    <property type="entry name" value="NAD(P)-binding Rossmann-fold domains"/>
    <property type="match status" value="1"/>
</dbReference>
<dbReference type="CDD" id="cd08267">
    <property type="entry name" value="MDR1"/>
    <property type="match status" value="1"/>
</dbReference>
<dbReference type="SMART" id="SM00829">
    <property type="entry name" value="PKS_ER"/>
    <property type="match status" value="1"/>
</dbReference>
<organism evidence="2 3">
    <name type="scientific">Bacillus salitolerans</name>
    <dbReference type="NCBI Taxonomy" id="1437434"/>
    <lineage>
        <taxon>Bacteria</taxon>
        <taxon>Bacillati</taxon>
        <taxon>Bacillota</taxon>
        <taxon>Bacilli</taxon>
        <taxon>Bacillales</taxon>
        <taxon>Bacillaceae</taxon>
        <taxon>Bacillus</taxon>
    </lineage>
</organism>
<dbReference type="Gene3D" id="3.90.180.10">
    <property type="entry name" value="Medium-chain alcohol dehydrogenases, catalytic domain"/>
    <property type="match status" value="1"/>
</dbReference>
<dbReference type="RefSeq" id="WP_377929441.1">
    <property type="nucleotide sequence ID" value="NZ_JBHUEM010000040.1"/>
</dbReference>
<evidence type="ECO:0000313" key="3">
    <source>
        <dbReference type="Proteomes" id="UP001597214"/>
    </source>
</evidence>
<gene>
    <name evidence="2" type="ORF">ACFSCX_17010</name>
</gene>
<dbReference type="Gene3D" id="3.40.50.720">
    <property type="entry name" value="NAD(P)-binding Rossmann-like Domain"/>
    <property type="match status" value="1"/>
</dbReference>
<accession>A0ABW4LT22</accession>
<dbReference type="InterPro" id="IPR036291">
    <property type="entry name" value="NAD(P)-bd_dom_sf"/>
</dbReference>
<dbReference type="PANTHER" id="PTHR44013">
    <property type="entry name" value="ZINC-TYPE ALCOHOL DEHYDROGENASE-LIKE PROTEIN C16A3.02C"/>
    <property type="match status" value="1"/>
</dbReference>
<dbReference type="InterPro" id="IPR020843">
    <property type="entry name" value="ER"/>
</dbReference>
<dbReference type="PANTHER" id="PTHR44013:SF1">
    <property type="entry name" value="ZINC-TYPE ALCOHOL DEHYDROGENASE-LIKE PROTEIN C16A3.02C"/>
    <property type="match status" value="1"/>
</dbReference>
<dbReference type="Pfam" id="PF00107">
    <property type="entry name" value="ADH_zinc_N"/>
    <property type="match status" value="1"/>
</dbReference>
<protein>
    <submittedName>
        <fullName evidence="2">NAD(P)-dependent alcohol dehydrogenase</fullName>
    </submittedName>
</protein>
<evidence type="ECO:0000313" key="2">
    <source>
        <dbReference type="EMBL" id="MFD1738228.1"/>
    </source>
</evidence>
<feature type="domain" description="Enoyl reductase (ER)" evidence="1">
    <location>
        <begin position="10"/>
        <end position="299"/>
    </location>
</feature>
<dbReference type="InterPro" id="IPR011032">
    <property type="entry name" value="GroES-like_sf"/>
</dbReference>
<name>A0ABW4LT22_9BACI</name>
<dbReference type="Pfam" id="PF08240">
    <property type="entry name" value="ADH_N"/>
    <property type="match status" value="1"/>
</dbReference>
<dbReference type="Proteomes" id="UP001597214">
    <property type="component" value="Unassembled WGS sequence"/>
</dbReference>
<evidence type="ECO:0000259" key="1">
    <source>
        <dbReference type="SMART" id="SM00829"/>
    </source>
</evidence>
<dbReference type="InterPro" id="IPR013154">
    <property type="entry name" value="ADH-like_N"/>
</dbReference>
<reference evidence="3" key="1">
    <citation type="journal article" date="2019" name="Int. J. Syst. Evol. Microbiol.">
        <title>The Global Catalogue of Microorganisms (GCM) 10K type strain sequencing project: providing services to taxonomists for standard genome sequencing and annotation.</title>
        <authorList>
            <consortium name="The Broad Institute Genomics Platform"/>
            <consortium name="The Broad Institute Genome Sequencing Center for Infectious Disease"/>
            <person name="Wu L."/>
            <person name="Ma J."/>
        </authorList>
    </citation>
    <scope>NUCLEOTIDE SEQUENCE [LARGE SCALE GENOMIC DNA]</scope>
    <source>
        <strain evidence="3">CCUG 49339</strain>
    </source>
</reference>